<keyword evidence="1" id="KW-0812">Transmembrane</keyword>
<dbReference type="PANTHER" id="PTHR10983:SF16">
    <property type="entry name" value="LYSOCARDIOLIPIN ACYLTRANSFERASE 1"/>
    <property type="match status" value="1"/>
</dbReference>
<dbReference type="CDD" id="cd07990">
    <property type="entry name" value="LPLAT_LCLAT1-like"/>
    <property type="match status" value="1"/>
</dbReference>
<dbReference type="PANTHER" id="PTHR10983">
    <property type="entry name" value="1-ACYLGLYCEROL-3-PHOSPHATE ACYLTRANSFERASE-RELATED"/>
    <property type="match status" value="1"/>
</dbReference>
<dbReference type="NCBIfam" id="NF010621">
    <property type="entry name" value="PRK14014.1"/>
    <property type="match status" value="1"/>
</dbReference>
<dbReference type="SUPFAM" id="SSF69593">
    <property type="entry name" value="Glycerol-3-phosphate (1)-acyltransferase"/>
    <property type="match status" value="1"/>
</dbReference>
<evidence type="ECO:0000259" key="2">
    <source>
        <dbReference type="SMART" id="SM00563"/>
    </source>
</evidence>
<dbReference type="GO" id="GO:0016746">
    <property type="term" value="F:acyltransferase activity"/>
    <property type="evidence" value="ECO:0007669"/>
    <property type="project" value="InterPro"/>
</dbReference>
<proteinExistence type="predicted"/>
<organism evidence="3">
    <name type="scientific">marine metagenome</name>
    <dbReference type="NCBI Taxonomy" id="408172"/>
    <lineage>
        <taxon>unclassified sequences</taxon>
        <taxon>metagenomes</taxon>
        <taxon>ecological metagenomes</taxon>
    </lineage>
</organism>
<feature type="transmembrane region" description="Helical" evidence="1">
    <location>
        <begin position="47"/>
        <end position="70"/>
    </location>
</feature>
<dbReference type="AlphaFoldDB" id="A0A382JG38"/>
<evidence type="ECO:0000256" key="1">
    <source>
        <dbReference type="SAM" id="Phobius"/>
    </source>
</evidence>
<feature type="transmembrane region" description="Helical" evidence="1">
    <location>
        <begin position="12"/>
        <end position="35"/>
    </location>
</feature>
<protein>
    <recommendedName>
        <fullName evidence="2">Phospholipid/glycerol acyltransferase domain-containing protein</fullName>
    </recommendedName>
</protein>
<keyword evidence="1" id="KW-1133">Transmembrane helix</keyword>
<sequence length="218" mass="25487">MLHFLPSWFQGILSTFLVVLNTMICGTLVTVMVPLKMIFPWRKWRNFWTKVMLGIGSLFIWINKGIFLLVHRVVWEISGLKKLDLNRQYLVLSNHQSSVDIPVIQGMFHKVIPFPRFFIKQQLLWVPFLGLALWALDMPVMKRYSKSKLKKRPDLRGKDLERSRKACEQLRDQPLTLLNFVEGTRFDPSKHNDQNSPFQYLLRPKSGGIHTVLQALGD</sequence>
<feature type="non-terminal residue" evidence="3">
    <location>
        <position position="218"/>
    </location>
</feature>
<name>A0A382JG38_9ZZZZ</name>
<feature type="domain" description="Phospholipid/glycerol acyltransferase" evidence="2">
    <location>
        <begin position="89"/>
        <end position="218"/>
    </location>
</feature>
<dbReference type="Pfam" id="PF01553">
    <property type="entry name" value="Acyltransferase"/>
    <property type="match status" value="1"/>
</dbReference>
<dbReference type="InterPro" id="IPR002123">
    <property type="entry name" value="Plipid/glycerol_acylTrfase"/>
</dbReference>
<keyword evidence="1" id="KW-0472">Membrane</keyword>
<dbReference type="SMART" id="SM00563">
    <property type="entry name" value="PlsC"/>
    <property type="match status" value="1"/>
</dbReference>
<gene>
    <name evidence="3" type="ORF">METZ01_LOCUS263532</name>
</gene>
<reference evidence="3" key="1">
    <citation type="submission" date="2018-05" db="EMBL/GenBank/DDBJ databases">
        <authorList>
            <person name="Lanie J.A."/>
            <person name="Ng W.-L."/>
            <person name="Kazmierczak K.M."/>
            <person name="Andrzejewski T.M."/>
            <person name="Davidsen T.M."/>
            <person name="Wayne K.J."/>
            <person name="Tettelin H."/>
            <person name="Glass J.I."/>
            <person name="Rusch D."/>
            <person name="Podicherti R."/>
            <person name="Tsui H.-C.T."/>
            <person name="Winkler M.E."/>
        </authorList>
    </citation>
    <scope>NUCLEOTIDE SEQUENCE</scope>
</reference>
<evidence type="ECO:0000313" key="3">
    <source>
        <dbReference type="EMBL" id="SVC10678.1"/>
    </source>
</evidence>
<accession>A0A382JG38</accession>
<feature type="transmembrane region" description="Helical" evidence="1">
    <location>
        <begin position="123"/>
        <end position="141"/>
    </location>
</feature>
<dbReference type="EMBL" id="UINC01073929">
    <property type="protein sequence ID" value="SVC10678.1"/>
    <property type="molecule type" value="Genomic_DNA"/>
</dbReference>